<gene>
    <name evidence="14" type="ORF">ISP25_01410</name>
    <name evidence="15" type="ORF">ISP25_03770</name>
    <name evidence="16" type="ORF">ISP25_22030</name>
</gene>
<evidence type="ECO:0000256" key="8">
    <source>
        <dbReference type="ARBA" id="ARBA00023012"/>
    </source>
</evidence>
<feature type="domain" description="Histidine kinase" evidence="10">
    <location>
        <begin position="577"/>
        <end position="802"/>
    </location>
</feature>
<dbReference type="SMART" id="SM00387">
    <property type="entry name" value="HATPase_c"/>
    <property type="match status" value="1"/>
</dbReference>
<dbReference type="SMART" id="SM00091">
    <property type="entry name" value="PAS"/>
    <property type="match status" value="4"/>
</dbReference>
<dbReference type="EMBL" id="JADIKK010000008">
    <property type="protein sequence ID" value="MFK2876183.1"/>
    <property type="molecule type" value="Genomic_DNA"/>
</dbReference>
<dbReference type="PANTHER" id="PTHR43065:SF42">
    <property type="entry name" value="TWO-COMPONENT SENSOR PPRA"/>
    <property type="match status" value="1"/>
</dbReference>
<evidence type="ECO:0000313" key="14">
    <source>
        <dbReference type="EMBL" id="MFK2875729.1"/>
    </source>
</evidence>
<keyword evidence="17" id="KW-1185">Reference proteome</keyword>
<dbReference type="InterPro" id="IPR003594">
    <property type="entry name" value="HATPase_dom"/>
</dbReference>
<dbReference type="RefSeq" id="WP_404611776.1">
    <property type="nucleotide sequence ID" value="NZ_JADIKK010000007.1"/>
</dbReference>
<dbReference type="SUPFAM" id="SSF52172">
    <property type="entry name" value="CheY-like"/>
    <property type="match status" value="1"/>
</dbReference>
<accession>A0ABW8J300</accession>
<dbReference type="Gene3D" id="1.10.287.130">
    <property type="match status" value="1"/>
</dbReference>
<dbReference type="CDD" id="cd00082">
    <property type="entry name" value="HisKA"/>
    <property type="match status" value="1"/>
</dbReference>
<dbReference type="InterPro" id="IPR001610">
    <property type="entry name" value="PAC"/>
</dbReference>
<evidence type="ECO:0000313" key="16">
    <source>
        <dbReference type="EMBL" id="MFK2879748.1"/>
    </source>
</evidence>
<dbReference type="Pfam" id="PF00989">
    <property type="entry name" value="PAS"/>
    <property type="match status" value="1"/>
</dbReference>
<dbReference type="SUPFAM" id="SSF55785">
    <property type="entry name" value="PYP-like sensor domain (PAS domain)"/>
    <property type="match status" value="4"/>
</dbReference>
<feature type="domain" description="PAC" evidence="13">
    <location>
        <begin position="234"/>
        <end position="286"/>
    </location>
</feature>
<dbReference type="PRINTS" id="PR00344">
    <property type="entry name" value="BCTRLSENSOR"/>
</dbReference>
<evidence type="ECO:0000313" key="15">
    <source>
        <dbReference type="EMBL" id="MFK2876183.1"/>
    </source>
</evidence>
<keyword evidence="3 9" id="KW-0597">Phosphoprotein</keyword>
<dbReference type="Gene3D" id="3.40.50.2300">
    <property type="match status" value="1"/>
</dbReference>
<evidence type="ECO:0000313" key="17">
    <source>
        <dbReference type="Proteomes" id="UP001620339"/>
    </source>
</evidence>
<feature type="domain" description="PAC" evidence="13">
    <location>
        <begin position="387"/>
        <end position="438"/>
    </location>
</feature>
<dbReference type="PROSITE" id="PS50109">
    <property type="entry name" value="HIS_KIN"/>
    <property type="match status" value="1"/>
</dbReference>
<dbReference type="SUPFAM" id="SSF55874">
    <property type="entry name" value="ATPase domain of HSP90 chaperone/DNA topoisomerase II/histidine kinase"/>
    <property type="match status" value="1"/>
</dbReference>
<keyword evidence="8" id="KW-0902">Two-component regulatory system</keyword>
<dbReference type="InterPro" id="IPR000700">
    <property type="entry name" value="PAS-assoc_C"/>
</dbReference>
<comment type="caution">
    <text evidence="15">The sequence shown here is derived from an EMBL/GenBank/DDBJ whole genome shotgun (WGS) entry which is preliminary data.</text>
</comment>
<keyword evidence="5" id="KW-0547">Nucleotide-binding</keyword>
<dbReference type="InterPro" id="IPR005467">
    <property type="entry name" value="His_kinase_dom"/>
</dbReference>
<feature type="domain" description="PAS" evidence="12">
    <location>
        <begin position="312"/>
        <end position="369"/>
    </location>
</feature>
<dbReference type="InterPro" id="IPR035965">
    <property type="entry name" value="PAS-like_dom_sf"/>
</dbReference>
<dbReference type="PROSITE" id="PS50112">
    <property type="entry name" value="PAS"/>
    <property type="match status" value="3"/>
</dbReference>
<evidence type="ECO:0000256" key="5">
    <source>
        <dbReference type="ARBA" id="ARBA00022741"/>
    </source>
</evidence>
<keyword evidence="6" id="KW-0418">Kinase</keyword>
<dbReference type="Gene3D" id="3.30.565.10">
    <property type="entry name" value="Histidine kinase-like ATPase, C-terminal domain"/>
    <property type="match status" value="1"/>
</dbReference>
<organism evidence="15 17">
    <name type="scientific">Rhodanobacter hydrolyticus</name>
    <dbReference type="NCBI Taxonomy" id="2250595"/>
    <lineage>
        <taxon>Bacteria</taxon>
        <taxon>Pseudomonadati</taxon>
        <taxon>Pseudomonadota</taxon>
        <taxon>Gammaproteobacteria</taxon>
        <taxon>Lysobacterales</taxon>
        <taxon>Rhodanobacteraceae</taxon>
        <taxon>Rhodanobacter</taxon>
    </lineage>
</organism>
<dbReference type="SUPFAM" id="SSF47384">
    <property type="entry name" value="Homodimeric domain of signal transducing histidine kinase"/>
    <property type="match status" value="1"/>
</dbReference>
<dbReference type="Pfam" id="PF13426">
    <property type="entry name" value="PAS_9"/>
    <property type="match status" value="2"/>
</dbReference>
<evidence type="ECO:0000256" key="6">
    <source>
        <dbReference type="ARBA" id="ARBA00022777"/>
    </source>
</evidence>
<dbReference type="Proteomes" id="UP001620339">
    <property type="component" value="Unassembled WGS sequence"/>
</dbReference>
<dbReference type="InterPro" id="IPR000014">
    <property type="entry name" value="PAS"/>
</dbReference>
<evidence type="ECO:0000259" key="10">
    <source>
        <dbReference type="PROSITE" id="PS50109"/>
    </source>
</evidence>
<name>A0ABW8J300_9GAMM</name>
<dbReference type="SMART" id="SM00086">
    <property type="entry name" value="PAC"/>
    <property type="match status" value="3"/>
</dbReference>
<dbReference type="InterPro" id="IPR004358">
    <property type="entry name" value="Sig_transdc_His_kin-like_C"/>
</dbReference>
<evidence type="ECO:0000256" key="9">
    <source>
        <dbReference type="PROSITE-ProRule" id="PRU00169"/>
    </source>
</evidence>
<comment type="catalytic activity">
    <reaction evidence="1">
        <text>ATP + protein L-histidine = ADP + protein N-phospho-L-histidine.</text>
        <dbReference type="EC" id="2.7.13.3"/>
    </reaction>
</comment>
<evidence type="ECO:0000256" key="3">
    <source>
        <dbReference type="ARBA" id="ARBA00022553"/>
    </source>
</evidence>
<dbReference type="InterPro" id="IPR013767">
    <property type="entry name" value="PAS_fold"/>
</dbReference>
<dbReference type="InterPro" id="IPR036097">
    <property type="entry name" value="HisK_dim/P_sf"/>
</dbReference>
<feature type="domain" description="PAS" evidence="12">
    <location>
        <begin position="157"/>
        <end position="197"/>
    </location>
</feature>
<dbReference type="PANTHER" id="PTHR43065">
    <property type="entry name" value="SENSOR HISTIDINE KINASE"/>
    <property type="match status" value="1"/>
</dbReference>
<evidence type="ECO:0000256" key="4">
    <source>
        <dbReference type="ARBA" id="ARBA00022679"/>
    </source>
</evidence>
<reference evidence="15 17" key="1">
    <citation type="submission" date="2020-10" db="EMBL/GenBank/DDBJ databases">
        <title>Phylogeny of dyella-like bacteria.</title>
        <authorList>
            <person name="Fu J."/>
        </authorList>
    </citation>
    <scope>NUCLEOTIDE SEQUENCE [LARGE SCALE GENOMIC DNA]</scope>
    <source>
        <strain evidence="15 17">KACC 19113</strain>
    </source>
</reference>
<feature type="modified residue" description="4-aspartylphosphate" evidence="9">
    <location>
        <position position="873"/>
    </location>
</feature>
<evidence type="ECO:0000256" key="2">
    <source>
        <dbReference type="ARBA" id="ARBA00012438"/>
    </source>
</evidence>
<evidence type="ECO:0000256" key="7">
    <source>
        <dbReference type="ARBA" id="ARBA00022840"/>
    </source>
</evidence>
<dbReference type="CDD" id="cd00130">
    <property type="entry name" value="PAS"/>
    <property type="match status" value="3"/>
</dbReference>
<dbReference type="InterPro" id="IPR001789">
    <property type="entry name" value="Sig_transdc_resp-reg_receiver"/>
</dbReference>
<sequence>MTWLHRILGNRSEADAWFGDLGRCMLQAMPWPACVCDRQGQLLAWNEDAKRLLERVRPDDSTIEDRFRDLLRHGQRAGAVGTSLIDVLQSGCPACDAVLEIESDPGVRLSLHARLTPLVATDGSVKAVLCSFQGPPLFSDLTATLERNGTAECEHRQGDLFRQMLQALPVAVYTTDVDGTIMFFNEAAVALAGRRPSVRDRWCFSWKLLHPDGTPMPHDECPMAITLRDGCARYACQIVALRPDGSRVVCEAYPTPLLDKSGVLVGAVNVLIDISERIDAEQALRSLNETLEQRVVYRTNRAEAALTRLHRREREFAMLVESVLDYAIIMLDPKGNITQWNQGAERIYGYRSEEIVGRHFSTFHTPEDRANGMPEKVLATASCEGRHEGEGWRLRKDGSLFWVSAIVDPIIDKGHLVGFAKITRDVTERMKNQEAIVENERRARAVIDTAPDGFVQLDPAGRIVEWNPAAVEMFGWSREEAIGKELIQLIVPDDERGRFVERVSLSGPNIFQHDAIPLKLRTKSGDLVTVELNFGTRTSWGSDPLNLFISDIGERISIEAQLRQMQKMESVGMLAGGIAHDFNNLLQGIIGAVEIIDLRIKDNDARDVSRFIDGALNSAQRAAALTQRLLSFSRKQPLDPQSVDANQLVMSMSDMLKHTMGEAVALDLELADDLWPCRCDANQLESALLNLSINARDAMPEGGRLTLRSANLDIGESAAAHRPDLHCGQFVLLTVTDTGTGIPKEIVDQVFDPFFTTKEVGRGTGLGLSMVYGFAQQSGGFCEIRSEVDEGTSVSIGLPRNLAAPQKTPRVAQLHLIKGAGELVLVVEDEPVVRGIVVQVLHQLGYSTLEAASGDEALSLLLTQESVDLLISDLGLPGMTGCTLVEAAHVMRPKLKILLMSGYAPDKTQGGKQATQKWPLITKPFSTAKLARCIREVMSKGEDLQTDPVQKDGA</sequence>
<dbReference type="Pfam" id="PF00072">
    <property type="entry name" value="Response_reg"/>
    <property type="match status" value="1"/>
</dbReference>
<dbReference type="EC" id="2.7.13.3" evidence="2"/>
<dbReference type="InterPro" id="IPR036890">
    <property type="entry name" value="HATPase_C_sf"/>
</dbReference>
<dbReference type="SMART" id="SM00448">
    <property type="entry name" value="REC"/>
    <property type="match status" value="1"/>
</dbReference>
<protein>
    <recommendedName>
        <fullName evidence="2">histidine kinase</fullName>
        <ecNumber evidence="2">2.7.13.3</ecNumber>
    </recommendedName>
</protein>
<dbReference type="InterPro" id="IPR003661">
    <property type="entry name" value="HisK_dim/P_dom"/>
</dbReference>
<dbReference type="SMART" id="SM00388">
    <property type="entry name" value="HisKA"/>
    <property type="match status" value="1"/>
</dbReference>
<keyword evidence="4" id="KW-0808">Transferase</keyword>
<keyword evidence="7" id="KW-0067">ATP-binding</keyword>
<dbReference type="NCBIfam" id="TIGR00229">
    <property type="entry name" value="sensory_box"/>
    <property type="match status" value="3"/>
</dbReference>
<dbReference type="PROSITE" id="PS50110">
    <property type="entry name" value="RESPONSE_REGULATORY"/>
    <property type="match status" value="1"/>
</dbReference>
<dbReference type="EMBL" id="JADIKK010000008">
    <property type="protein sequence ID" value="MFK2879748.1"/>
    <property type="molecule type" value="Genomic_DNA"/>
</dbReference>
<dbReference type="Pfam" id="PF02518">
    <property type="entry name" value="HATPase_c"/>
    <property type="match status" value="1"/>
</dbReference>
<dbReference type="Pfam" id="PF00512">
    <property type="entry name" value="HisKA"/>
    <property type="match status" value="1"/>
</dbReference>
<evidence type="ECO:0000259" key="11">
    <source>
        <dbReference type="PROSITE" id="PS50110"/>
    </source>
</evidence>
<feature type="domain" description="Response regulatory" evidence="11">
    <location>
        <begin position="823"/>
        <end position="938"/>
    </location>
</feature>
<feature type="domain" description="PAS" evidence="12">
    <location>
        <begin position="439"/>
        <end position="494"/>
    </location>
</feature>
<dbReference type="PROSITE" id="PS50113">
    <property type="entry name" value="PAC"/>
    <property type="match status" value="2"/>
</dbReference>
<evidence type="ECO:0000256" key="1">
    <source>
        <dbReference type="ARBA" id="ARBA00000085"/>
    </source>
</evidence>
<proteinExistence type="predicted"/>
<evidence type="ECO:0000259" key="12">
    <source>
        <dbReference type="PROSITE" id="PS50112"/>
    </source>
</evidence>
<dbReference type="Gene3D" id="3.30.450.20">
    <property type="entry name" value="PAS domain"/>
    <property type="match status" value="4"/>
</dbReference>
<dbReference type="InterPro" id="IPR011006">
    <property type="entry name" value="CheY-like_superfamily"/>
</dbReference>
<dbReference type="EMBL" id="JADIKK010000007">
    <property type="protein sequence ID" value="MFK2875729.1"/>
    <property type="molecule type" value="Genomic_DNA"/>
</dbReference>
<evidence type="ECO:0000259" key="13">
    <source>
        <dbReference type="PROSITE" id="PS50113"/>
    </source>
</evidence>